<sequence>MNKVYLFLVICSILFSCQSDEEKIKDIIIDNIENELIETLDDPDSFEFVKLYKIDTIFKLPFYKALKKSTESSIGAFKIKLQEDHESITLLDTERAKRNLDDLDKYEKLINESKEGEILEINTTFTCRYNNEFGAKMLHGYEVSLTEGLKIDKIKLIE</sequence>
<dbReference type="Proteomes" id="UP000621516">
    <property type="component" value="Unassembled WGS sequence"/>
</dbReference>
<name>A0A8J6PNR7_9FLAO</name>
<gene>
    <name evidence="1" type="ORF">ICJ85_01105</name>
</gene>
<dbReference type="EMBL" id="JACVXD010000001">
    <property type="protein sequence ID" value="MBD0822605.1"/>
    <property type="molecule type" value="Genomic_DNA"/>
</dbReference>
<evidence type="ECO:0000313" key="2">
    <source>
        <dbReference type="Proteomes" id="UP000621516"/>
    </source>
</evidence>
<proteinExistence type="predicted"/>
<evidence type="ECO:0000313" key="1">
    <source>
        <dbReference type="EMBL" id="MBD0822605.1"/>
    </source>
</evidence>
<protein>
    <submittedName>
        <fullName evidence="1">Uncharacterized protein</fullName>
    </submittedName>
</protein>
<dbReference type="PROSITE" id="PS51257">
    <property type="entry name" value="PROKAR_LIPOPROTEIN"/>
    <property type="match status" value="1"/>
</dbReference>
<accession>A0A8J6PNR7</accession>
<dbReference type="RefSeq" id="WP_188221922.1">
    <property type="nucleotide sequence ID" value="NZ_JACVXD010000001.1"/>
</dbReference>
<comment type="caution">
    <text evidence="1">The sequence shown here is derived from an EMBL/GenBank/DDBJ whole genome shotgun (WGS) entry which is preliminary data.</text>
</comment>
<keyword evidence="2" id="KW-1185">Reference proteome</keyword>
<organism evidence="1 2">
    <name type="scientific">Aestuariibaculum marinum</name>
    <dbReference type="NCBI Taxonomy" id="2683592"/>
    <lineage>
        <taxon>Bacteria</taxon>
        <taxon>Pseudomonadati</taxon>
        <taxon>Bacteroidota</taxon>
        <taxon>Flavobacteriia</taxon>
        <taxon>Flavobacteriales</taxon>
        <taxon>Flavobacteriaceae</taxon>
    </lineage>
</organism>
<dbReference type="AlphaFoldDB" id="A0A8J6PNR7"/>
<reference evidence="1 2" key="1">
    <citation type="journal article" date="2018" name="J. Microbiol.">
        <title>Aestuariibaculum marinum sp. nov., a marine bacterium isolated from seawater in South Korea.</title>
        <authorList>
            <person name="Choi J."/>
            <person name="Lee D."/>
            <person name="Jang J.H."/>
            <person name="Cha S."/>
            <person name="Seo T."/>
        </authorList>
    </citation>
    <scope>NUCLEOTIDE SEQUENCE [LARGE SCALE GENOMIC DNA]</scope>
    <source>
        <strain evidence="1 2">IP7</strain>
    </source>
</reference>